<proteinExistence type="inferred from homology"/>
<evidence type="ECO:0000256" key="1">
    <source>
        <dbReference type="ARBA" id="ARBA00007174"/>
    </source>
</evidence>
<organism evidence="8 9">
    <name type="scientific">Larkinella arboricola</name>
    <dbReference type="NCBI Taxonomy" id="643671"/>
    <lineage>
        <taxon>Bacteria</taxon>
        <taxon>Pseudomonadati</taxon>
        <taxon>Bacteroidota</taxon>
        <taxon>Cytophagia</taxon>
        <taxon>Cytophagales</taxon>
        <taxon>Spirosomataceae</taxon>
        <taxon>Larkinella</taxon>
    </lineage>
</organism>
<dbReference type="PROSITE" id="PS51790">
    <property type="entry name" value="MSRB"/>
    <property type="match status" value="1"/>
</dbReference>
<feature type="active site" description="Nucleophile" evidence="6">
    <location>
        <position position="120"/>
    </location>
</feature>
<dbReference type="GO" id="GO:0008270">
    <property type="term" value="F:zinc ion binding"/>
    <property type="evidence" value="ECO:0007669"/>
    <property type="project" value="UniProtKB-UniRule"/>
</dbReference>
<dbReference type="Pfam" id="PF01641">
    <property type="entry name" value="SelR"/>
    <property type="match status" value="1"/>
</dbReference>
<feature type="binding site" evidence="6">
    <location>
        <position position="100"/>
    </location>
    <ligand>
        <name>Zn(2+)</name>
        <dbReference type="ChEBI" id="CHEBI:29105"/>
    </ligand>
</feature>
<dbReference type="SUPFAM" id="SSF51316">
    <property type="entry name" value="Mss4-like"/>
    <property type="match status" value="1"/>
</dbReference>
<dbReference type="GO" id="GO:0005737">
    <property type="term" value="C:cytoplasm"/>
    <property type="evidence" value="ECO:0007669"/>
    <property type="project" value="TreeGrafter"/>
</dbReference>
<dbReference type="GO" id="GO:0030091">
    <property type="term" value="P:protein repair"/>
    <property type="evidence" value="ECO:0007669"/>
    <property type="project" value="InterPro"/>
</dbReference>
<dbReference type="OrthoDB" id="4174719at2"/>
<feature type="binding site" evidence="6">
    <location>
        <position position="48"/>
    </location>
    <ligand>
        <name>Zn(2+)</name>
        <dbReference type="ChEBI" id="CHEBI:29105"/>
    </ligand>
</feature>
<dbReference type="InterPro" id="IPR028427">
    <property type="entry name" value="Met_Sox_Rdtase_MsrB"/>
</dbReference>
<evidence type="ECO:0000256" key="5">
    <source>
        <dbReference type="ARBA" id="ARBA00048488"/>
    </source>
</evidence>
<keyword evidence="2 6" id="KW-0479">Metal-binding</keyword>
<dbReference type="InterPro" id="IPR002579">
    <property type="entry name" value="Met_Sox_Rdtase_MsrB_dom"/>
</dbReference>
<comment type="catalytic activity">
    <reaction evidence="5 6">
        <text>L-methionyl-[protein] + [thioredoxin]-disulfide + H2O = L-methionyl-(R)-S-oxide-[protein] + [thioredoxin]-dithiol</text>
        <dbReference type="Rhea" id="RHEA:24164"/>
        <dbReference type="Rhea" id="RHEA-COMP:10698"/>
        <dbReference type="Rhea" id="RHEA-COMP:10700"/>
        <dbReference type="Rhea" id="RHEA-COMP:12313"/>
        <dbReference type="Rhea" id="RHEA-COMP:12314"/>
        <dbReference type="ChEBI" id="CHEBI:15377"/>
        <dbReference type="ChEBI" id="CHEBI:16044"/>
        <dbReference type="ChEBI" id="CHEBI:29950"/>
        <dbReference type="ChEBI" id="CHEBI:45764"/>
        <dbReference type="ChEBI" id="CHEBI:50058"/>
        <dbReference type="EC" id="1.8.4.12"/>
    </reaction>
</comment>
<evidence type="ECO:0000256" key="2">
    <source>
        <dbReference type="ARBA" id="ARBA00022723"/>
    </source>
</evidence>
<evidence type="ECO:0000256" key="4">
    <source>
        <dbReference type="ARBA" id="ARBA00023002"/>
    </source>
</evidence>
<name>A0A327X5A9_LARAB</name>
<evidence type="ECO:0000259" key="7">
    <source>
        <dbReference type="PROSITE" id="PS51790"/>
    </source>
</evidence>
<comment type="similarity">
    <text evidence="1 6">Belongs to the MsrB Met sulfoxide reductase family.</text>
</comment>
<feature type="binding site" evidence="6">
    <location>
        <position position="97"/>
    </location>
    <ligand>
        <name>Zn(2+)</name>
        <dbReference type="ChEBI" id="CHEBI:29105"/>
    </ligand>
</feature>
<evidence type="ECO:0000256" key="6">
    <source>
        <dbReference type="HAMAP-Rule" id="MF_01400"/>
    </source>
</evidence>
<reference evidence="8 9" key="1">
    <citation type="submission" date="2018-06" db="EMBL/GenBank/DDBJ databases">
        <title>Genomic Encyclopedia of Archaeal and Bacterial Type Strains, Phase II (KMG-II): from individual species to whole genera.</title>
        <authorList>
            <person name="Goeker M."/>
        </authorList>
    </citation>
    <scope>NUCLEOTIDE SEQUENCE [LARGE SCALE GENOMIC DNA]</scope>
    <source>
        <strain evidence="8 9">DSM 21851</strain>
    </source>
</reference>
<dbReference type="AlphaFoldDB" id="A0A327X5A9"/>
<keyword evidence="9" id="KW-1185">Reference proteome</keyword>
<protein>
    <recommendedName>
        <fullName evidence="6">Peptide methionine sulfoxide reductase MsrB</fullName>
        <ecNumber evidence="6">1.8.4.12</ecNumber>
    </recommendedName>
    <alternativeName>
        <fullName evidence="6">Peptide-methionine (R)-S-oxide reductase</fullName>
    </alternativeName>
</protein>
<keyword evidence="4 6" id="KW-0560">Oxidoreductase</keyword>
<dbReference type="NCBIfam" id="TIGR00357">
    <property type="entry name" value="peptide-methionine (R)-S-oxide reductase MsrB"/>
    <property type="match status" value="1"/>
</dbReference>
<evidence type="ECO:0000313" key="8">
    <source>
        <dbReference type="EMBL" id="RAJ98078.1"/>
    </source>
</evidence>
<evidence type="ECO:0000256" key="3">
    <source>
        <dbReference type="ARBA" id="ARBA00022833"/>
    </source>
</evidence>
<dbReference type="RefSeq" id="WP_111629016.1">
    <property type="nucleotide sequence ID" value="NZ_QLMC01000003.1"/>
</dbReference>
<evidence type="ECO:0000313" key="9">
    <source>
        <dbReference type="Proteomes" id="UP000248790"/>
    </source>
</evidence>
<dbReference type="Gene3D" id="2.170.150.20">
    <property type="entry name" value="Peptide methionine sulfoxide reductase"/>
    <property type="match status" value="1"/>
</dbReference>
<dbReference type="Proteomes" id="UP000248790">
    <property type="component" value="Unassembled WGS sequence"/>
</dbReference>
<sequence length="131" mass="14907">MITKVIKTDEEWRQQLTPEQYRVTRQKGTERAFTGEYCESHDPGVYQCVCCGTDLFESKQKFDSGTGWPSFTEPIEQELIHLENDYSYGMSRVEVLCAVCDAHLGHVFNDGPPPTGLRYCLNSVALKLKHA</sequence>
<comment type="cofactor">
    <cofactor evidence="6">
        <name>Zn(2+)</name>
        <dbReference type="ChEBI" id="CHEBI:29105"/>
    </cofactor>
    <text evidence="6">Binds 1 zinc ion per subunit. The zinc ion is important for the structural integrity of the protein.</text>
</comment>
<feature type="domain" description="MsrB" evidence="7">
    <location>
        <begin position="9"/>
        <end position="131"/>
    </location>
</feature>
<comment type="caution">
    <text evidence="8">The sequence shown here is derived from an EMBL/GenBank/DDBJ whole genome shotgun (WGS) entry which is preliminary data.</text>
</comment>
<dbReference type="GO" id="GO:0006979">
    <property type="term" value="P:response to oxidative stress"/>
    <property type="evidence" value="ECO:0007669"/>
    <property type="project" value="InterPro"/>
</dbReference>
<dbReference type="EMBL" id="QLMC01000003">
    <property type="protein sequence ID" value="RAJ98078.1"/>
    <property type="molecule type" value="Genomic_DNA"/>
</dbReference>
<dbReference type="HAMAP" id="MF_01400">
    <property type="entry name" value="MsrB"/>
    <property type="match status" value="1"/>
</dbReference>
<dbReference type="FunFam" id="2.170.150.20:FF:000001">
    <property type="entry name" value="Peptide methionine sulfoxide reductase MsrB"/>
    <property type="match status" value="1"/>
</dbReference>
<keyword evidence="3 6" id="KW-0862">Zinc</keyword>
<feature type="binding site" evidence="6">
    <location>
        <position position="51"/>
    </location>
    <ligand>
        <name>Zn(2+)</name>
        <dbReference type="ChEBI" id="CHEBI:29105"/>
    </ligand>
</feature>
<dbReference type="PANTHER" id="PTHR10173:SF52">
    <property type="entry name" value="METHIONINE-R-SULFOXIDE REDUCTASE B1"/>
    <property type="match status" value="1"/>
</dbReference>
<dbReference type="InterPro" id="IPR011057">
    <property type="entry name" value="Mss4-like_sf"/>
</dbReference>
<gene>
    <name evidence="6" type="primary">msrB</name>
    <name evidence="8" type="ORF">LX87_02986</name>
</gene>
<accession>A0A327X5A9</accession>
<dbReference type="GO" id="GO:0033743">
    <property type="term" value="F:peptide-methionine (R)-S-oxide reductase activity"/>
    <property type="evidence" value="ECO:0007669"/>
    <property type="project" value="UniProtKB-UniRule"/>
</dbReference>
<dbReference type="EC" id="1.8.4.12" evidence="6"/>
<dbReference type="PANTHER" id="PTHR10173">
    <property type="entry name" value="METHIONINE SULFOXIDE REDUCTASE"/>
    <property type="match status" value="1"/>
</dbReference>